<dbReference type="SUPFAM" id="SSF103473">
    <property type="entry name" value="MFS general substrate transporter"/>
    <property type="match status" value="1"/>
</dbReference>
<evidence type="ECO:0000256" key="2">
    <source>
        <dbReference type="ARBA" id="ARBA00022692"/>
    </source>
</evidence>
<dbReference type="PANTHER" id="PTHR23502">
    <property type="entry name" value="MAJOR FACILITATOR SUPERFAMILY"/>
    <property type="match status" value="1"/>
</dbReference>
<dbReference type="PANTHER" id="PTHR23502:SF187">
    <property type="entry name" value="TRANSPORTER, PUTATIVE (AFU_ORTHOLOGUE AFUA_2G17840)-RELATED"/>
    <property type="match status" value="1"/>
</dbReference>
<reference evidence="6 7" key="1">
    <citation type="submission" date="2024-07" db="EMBL/GenBank/DDBJ databases">
        <title>Section-level genome sequencing and comparative genomics of Aspergillus sections Usti and Cavernicolus.</title>
        <authorList>
            <consortium name="Lawrence Berkeley National Laboratory"/>
            <person name="Nybo J.L."/>
            <person name="Vesth T.C."/>
            <person name="Theobald S."/>
            <person name="Frisvad J.C."/>
            <person name="Larsen T.O."/>
            <person name="Kjaerboelling I."/>
            <person name="Rothschild-Mancinelli K."/>
            <person name="Lyhne E.K."/>
            <person name="Kogle M.E."/>
            <person name="Barry K."/>
            <person name="Clum A."/>
            <person name="Na H."/>
            <person name="Ledsgaard L."/>
            <person name="Lin J."/>
            <person name="Lipzen A."/>
            <person name="Kuo A."/>
            <person name="Riley R."/>
            <person name="Mondo S."/>
            <person name="LaButti K."/>
            <person name="Haridas S."/>
            <person name="Pangalinan J."/>
            <person name="Salamov A.A."/>
            <person name="Simmons B.A."/>
            <person name="Magnuson J.K."/>
            <person name="Chen J."/>
            <person name="Drula E."/>
            <person name="Henrissat B."/>
            <person name="Wiebenga A."/>
            <person name="Lubbers R.J."/>
            <person name="Gomes A.C."/>
            <person name="Makela M.R."/>
            <person name="Stajich J."/>
            <person name="Grigoriev I.V."/>
            <person name="Mortensen U.H."/>
            <person name="De vries R.P."/>
            <person name="Baker S.E."/>
            <person name="Andersen M.R."/>
        </authorList>
    </citation>
    <scope>NUCLEOTIDE SEQUENCE [LARGE SCALE GENOMIC DNA]</scope>
    <source>
        <strain evidence="6 7">CBS 600.67</strain>
    </source>
</reference>
<evidence type="ECO:0000256" key="5">
    <source>
        <dbReference type="SAM" id="Phobius"/>
    </source>
</evidence>
<feature type="transmembrane region" description="Helical" evidence="5">
    <location>
        <begin position="152"/>
        <end position="173"/>
    </location>
</feature>
<dbReference type="InterPro" id="IPR036259">
    <property type="entry name" value="MFS_trans_sf"/>
</dbReference>
<protein>
    <recommendedName>
        <fullName evidence="8">Major facilitator superfamily domain-containing protein</fullName>
    </recommendedName>
</protein>
<keyword evidence="4 5" id="KW-0472">Membrane</keyword>
<organism evidence="6 7">
    <name type="scientific">Aspergillus cavernicola</name>
    <dbReference type="NCBI Taxonomy" id="176166"/>
    <lineage>
        <taxon>Eukaryota</taxon>
        <taxon>Fungi</taxon>
        <taxon>Dikarya</taxon>
        <taxon>Ascomycota</taxon>
        <taxon>Pezizomycotina</taxon>
        <taxon>Eurotiomycetes</taxon>
        <taxon>Eurotiomycetidae</taxon>
        <taxon>Eurotiales</taxon>
        <taxon>Aspergillaceae</taxon>
        <taxon>Aspergillus</taxon>
        <taxon>Aspergillus subgen. Nidulantes</taxon>
    </lineage>
</organism>
<dbReference type="EMBL" id="JBFXLS010000078">
    <property type="protein sequence ID" value="KAL2819310.1"/>
    <property type="molecule type" value="Genomic_DNA"/>
</dbReference>
<name>A0ABR4HV09_9EURO</name>
<keyword evidence="2 5" id="KW-0812">Transmembrane</keyword>
<dbReference type="InterPro" id="IPR011701">
    <property type="entry name" value="MFS"/>
</dbReference>
<keyword evidence="3 5" id="KW-1133">Transmembrane helix</keyword>
<evidence type="ECO:0008006" key="8">
    <source>
        <dbReference type="Google" id="ProtNLM"/>
    </source>
</evidence>
<comment type="subcellular location">
    <subcellularLocation>
        <location evidence="1">Membrane</location>
        <topology evidence="1">Multi-pass membrane protein</topology>
    </subcellularLocation>
</comment>
<dbReference type="Pfam" id="PF07690">
    <property type="entry name" value="MFS_1"/>
    <property type="match status" value="1"/>
</dbReference>
<dbReference type="Gene3D" id="1.20.1250.20">
    <property type="entry name" value="MFS general substrate transporter like domains"/>
    <property type="match status" value="1"/>
</dbReference>
<dbReference type="Proteomes" id="UP001610335">
    <property type="component" value="Unassembled WGS sequence"/>
</dbReference>
<evidence type="ECO:0000256" key="3">
    <source>
        <dbReference type="ARBA" id="ARBA00022989"/>
    </source>
</evidence>
<feature type="transmembrane region" description="Helical" evidence="5">
    <location>
        <begin position="124"/>
        <end position="146"/>
    </location>
</feature>
<proteinExistence type="predicted"/>
<comment type="caution">
    <text evidence="6">The sequence shown here is derived from an EMBL/GenBank/DDBJ whole genome shotgun (WGS) entry which is preliminary data.</text>
</comment>
<evidence type="ECO:0000256" key="1">
    <source>
        <dbReference type="ARBA" id="ARBA00004141"/>
    </source>
</evidence>
<keyword evidence="7" id="KW-1185">Reference proteome</keyword>
<accession>A0ABR4HV09</accession>
<evidence type="ECO:0000313" key="6">
    <source>
        <dbReference type="EMBL" id="KAL2819310.1"/>
    </source>
</evidence>
<gene>
    <name evidence="6" type="ORF">BDW59DRAFT_165174</name>
</gene>
<evidence type="ECO:0000313" key="7">
    <source>
        <dbReference type="Proteomes" id="UP001610335"/>
    </source>
</evidence>
<evidence type="ECO:0000256" key="4">
    <source>
        <dbReference type="ARBA" id="ARBA00023136"/>
    </source>
</evidence>
<sequence length="205" mass="22975">MDIKESAPTPAGSLSDEEKDLQLVDLEQLGEREGYVLDTSLAQHHGLKTTANEKTKAFDFDRGIRYRVSSRLWKCYGGGYADSAGGCAAAQSFESFMAARILNGFFSTVAQGDMSFFHDQARKINIWSGFIVLSPYMGPLFAAFIINTQIWQWAFGVYAIETGLCLLAIALFGEETYNNRKNKQIELIPNAPRWKRLVGIQQRQD</sequence>